<accession>A0ABW6ATG2</accession>
<organism evidence="1 2">
    <name type="scientific">Spirosoma flavum</name>
    <dbReference type="NCBI Taxonomy" id="2048557"/>
    <lineage>
        <taxon>Bacteria</taxon>
        <taxon>Pseudomonadati</taxon>
        <taxon>Bacteroidota</taxon>
        <taxon>Cytophagia</taxon>
        <taxon>Cytophagales</taxon>
        <taxon>Cytophagaceae</taxon>
        <taxon>Spirosoma</taxon>
    </lineage>
</organism>
<dbReference type="EMBL" id="JBHUOM010000025">
    <property type="protein sequence ID" value="MFD2937339.1"/>
    <property type="molecule type" value="Genomic_DNA"/>
</dbReference>
<sequence>MLLIFSTIDPYNQSHHYSWWFNTIETACDALSTVSLKKNQIVKAEILDNEQRTQLPPQAFDGVTISFALQQLEKQWQQILRKPLKIISEADQWLIDLTKQRIKAGQATLEQSCQMILQLETGRKRAKNLVCEKNRKAKFVTDYESMLSTYQAYVVKIKAQQKVALDRLTQLESA</sequence>
<reference evidence="2" key="1">
    <citation type="journal article" date="2019" name="Int. J. Syst. Evol. Microbiol.">
        <title>The Global Catalogue of Microorganisms (GCM) 10K type strain sequencing project: providing services to taxonomists for standard genome sequencing and annotation.</title>
        <authorList>
            <consortium name="The Broad Institute Genomics Platform"/>
            <consortium name="The Broad Institute Genome Sequencing Center for Infectious Disease"/>
            <person name="Wu L."/>
            <person name="Ma J."/>
        </authorList>
    </citation>
    <scope>NUCLEOTIDE SEQUENCE [LARGE SCALE GENOMIC DNA]</scope>
    <source>
        <strain evidence="2">KCTC 52490</strain>
    </source>
</reference>
<name>A0ABW6ATG2_9BACT</name>
<gene>
    <name evidence="1" type="ORF">ACFS25_26435</name>
</gene>
<protein>
    <submittedName>
        <fullName evidence="1">Uncharacterized protein</fullName>
    </submittedName>
</protein>
<dbReference type="RefSeq" id="WP_381507243.1">
    <property type="nucleotide sequence ID" value="NZ_JBHUOM010000025.1"/>
</dbReference>
<dbReference type="Proteomes" id="UP001597512">
    <property type="component" value="Unassembled WGS sequence"/>
</dbReference>
<proteinExistence type="predicted"/>
<comment type="caution">
    <text evidence="1">The sequence shown here is derived from an EMBL/GenBank/DDBJ whole genome shotgun (WGS) entry which is preliminary data.</text>
</comment>
<evidence type="ECO:0000313" key="2">
    <source>
        <dbReference type="Proteomes" id="UP001597512"/>
    </source>
</evidence>
<keyword evidence="2" id="KW-1185">Reference proteome</keyword>
<evidence type="ECO:0000313" key="1">
    <source>
        <dbReference type="EMBL" id="MFD2937339.1"/>
    </source>
</evidence>